<dbReference type="Proteomes" id="UP001320420">
    <property type="component" value="Unassembled WGS sequence"/>
</dbReference>
<keyword evidence="7 8" id="KW-0503">Monooxygenase</keyword>
<dbReference type="EMBL" id="JAKJXP020000071">
    <property type="protein sequence ID" value="KAK7750019.1"/>
    <property type="molecule type" value="Genomic_DNA"/>
</dbReference>
<organism evidence="9 10">
    <name type="scientific">Diatrype stigma</name>
    <dbReference type="NCBI Taxonomy" id="117547"/>
    <lineage>
        <taxon>Eukaryota</taxon>
        <taxon>Fungi</taxon>
        <taxon>Dikarya</taxon>
        <taxon>Ascomycota</taxon>
        <taxon>Pezizomycotina</taxon>
        <taxon>Sordariomycetes</taxon>
        <taxon>Xylariomycetidae</taxon>
        <taxon>Xylariales</taxon>
        <taxon>Diatrypaceae</taxon>
        <taxon>Diatrype</taxon>
    </lineage>
</organism>
<keyword evidence="5 8" id="KW-0560">Oxidoreductase</keyword>
<dbReference type="GO" id="GO:0020037">
    <property type="term" value="F:heme binding"/>
    <property type="evidence" value="ECO:0007669"/>
    <property type="project" value="InterPro"/>
</dbReference>
<evidence type="ECO:0000256" key="3">
    <source>
        <dbReference type="ARBA" id="ARBA00022617"/>
    </source>
</evidence>
<evidence type="ECO:0000256" key="7">
    <source>
        <dbReference type="ARBA" id="ARBA00023033"/>
    </source>
</evidence>
<evidence type="ECO:0000313" key="10">
    <source>
        <dbReference type="Proteomes" id="UP001320420"/>
    </source>
</evidence>
<evidence type="ECO:0000256" key="2">
    <source>
        <dbReference type="ARBA" id="ARBA00010617"/>
    </source>
</evidence>
<dbReference type="GO" id="GO:0016712">
    <property type="term" value="F:oxidoreductase activity, acting on paired donors, with incorporation or reduction of molecular oxygen, reduced flavin or flavoprotein as one donor, and incorporation of one atom of oxygen"/>
    <property type="evidence" value="ECO:0007669"/>
    <property type="project" value="InterPro"/>
</dbReference>
<dbReference type="InterPro" id="IPR036396">
    <property type="entry name" value="Cyt_P450_sf"/>
</dbReference>
<evidence type="ECO:0008006" key="11">
    <source>
        <dbReference type="Google" id="ProtNLM"/>
    </source>
</evidence>
<dbReference type="InterPro" id="IPR047146">
    <property type="entry name" value="Cyt_P450_E_CYP52_fungi"/>
</dbReference>
<evidence type="ECO:0000256" key="1">
    <source>
        <dbReference type="ARBA" id="ARBA00001971"/>
    </source>
</evidence>
<dbReference type="Gene3D" id="1.10.630.10">
    <property type="entry name" value="Cytochrome P450"/>
    <property type="match status" value="2"/>
</dbReference>
<keyword evidence="10" id="KW-1185">Reference proteome</keyword>
<dbReference type="InterPro" id="IPR017972">
    <property type="entry name" value="Cyt_P450_CS"/>
</dbReference>
<protein>
    <recommendedName>
        <fullName evidence="11">Cytochrome P450 alkane hydroxylase</fullName>
    </recommendedName>
</protein>
<dbReference type="PANTHER" id="PTHR24287">
    <property type="entry name" value="P450, PUTATIVE (EUROFUNG)-RELATED"/>
    <property type="match status" value="1"/>
</dbReference>
<keyword evidence="4 8" id="KW-0479">Metal-binding</keyword>
<comment type="cofactor">
    <cofactor evidence="1">
        <name>heme</name>
        <dbReference type="ChEBI" id="CHEBI:30413"/>
    </cofactor>
</comment>
<proteinExistence type="inferred from homology"/>
<dbReference type="InterPro" id="IPR001128">
    <property type="entry name" value="Cyt_P450"/>
</dbReference>
<dbReference type="PANTHER" id="PTHR24287:SF18">
    <property type="entry name" value="CYTOCHROME P450 MONOOXYGENASE APDE-RELATED"/>
    <property type="match status" value="1"/>
</dbReference>
<comment type="caution">
    <text evidence="9">The sequence shown here is derived from an EMBL/GenBank/DDBJ whole genome shotgun (WGS) entry which is preliminary data.</text>
</comment>
<dbReference type="PRINTS" id="PR01239">
    <property type="entry name" value="EP450IICYP52"/>
</dbReference>
<dbReference type="GO" id="GO:0005506">
    <property type="term" value="F:iron ion binding"/>
    <property type="evidence" value="ECO:0007669"/>
    <property type="project" value="InterPro"/>
</dbReference>
<name>A0AAN9YQ53_9PEZI</name>
<evidence type="ECO:0000313" key="9">
    <source>
        <dbReference type="EMBL" id="KAK7750019.1"/>
    </source>
</evidence>
<dbReference type="AlphaFoldDB" id="A0AAN9YQ53"/>
<dbReference type="PRINTS" id="PR00464">
    <property type="entry name" value="EP450II"/>
</dbReference>
<keyword evidence="3 8" id="KW-0349">Heme</keyword>
<accession>A0AAN9YQ53</accession>
<dbReference type="Pfam" id="PF00067">
    <property type="entry name" value="p450"/>
    <property type="match status" value="2"/>
</dbReference>
<dbReference type="InterPro" id="IPR002974">
    <property type="entry name" value="Cyt_P450_E_CYP52_ascomycetes"/>
</dbReference>
<comment type="similarity">
    <text evidence="2 8">Belongs to the cytochrome P450 family.</text>
</comment>
<gene>
    <name evidence="9" type="ORF">SLS62_008011</name>
</gene>
<dbReference type="PRINTS" id="PR00385">
    <property type="entry name" value="P450"/>
</dbReference>
<sequence>MDVPNPPVIDNQRPLGIDRLEQIFRANAKSRLMELFLFHFHQTGYTLKQVFLGTPAYGTVDPANMETILSSKFTDWGNGPRRAIAFPMFGDGIFTQDGQAWKHSRDILRPQFAHRQYETLGVFKEPLADLLGVLPDKEGLGGVVDLQSLFFSYTLDVTTAFLFGDSVRSLRSSGSSAEPTFARAFDLAQIYVAKRFRLSGMYFLIGGKEFREACREVHQFADRIIDQNLSREPTDADEAKYVFLKSVAKSCPDRAALRGQIINILAAGRDTTACMLSWLFSPSLSFCARQYKDRSEDNSPSHGWRLRQEVAHAEVFRPERWDEDLPLNQDPTLQKWGYLPFNGGPRVCLGIDFALTEVAYTVVTLLQRYPVIKLPDGERVDVVGAEKQSMTLVIQITGGCKVELG</sequence>
<evidence type="ECO:0000256" key="5">
    <source>
        <dbReference type="ARBA" id="ARBA00023002"/>
    </source>
</evidence>
<dbReference type="PROSITE" id="PS00086">
    <property type="entry name" value="CYTOCHROME_P450"/>
    <property type="match status" value="1"/>
</dbReference>
<dbReference type="InterPro" id="IPR002402">
    <property type="entry name" value="Cyt_P450_E_grp-II"/>
</dbReference>
<keyword evidence="6 8" id="KW-0408">Iron</keyword>
<evidence type="ECO:0000256" key="4">
    <source>
        <dbReference type="ARBA" id="ARBA00022723"/>
    </source>
</evidence>
<evidence type="ECO:0000256" key="8">
    <source>
        <dbReference type="RuleBase" id="RU000461"/>
    </source>
</evidence>
<evidence type="ECO:0000256" key="6">
    <source>
        <dbReference type="ARBA" id="ARBA00023004"/>
    </source>
</evidence>
<reference evidence="9 10" key="1">
    <citation type="submission" date="2024-02" db="EMBL/GenBank/DDBJ databases">
        <title>De novo assembly and annotation of 12 fungi associated with fruit tree decline syndrome in Ontario, Canada.</title>
        <authorList>
            <person name="Sulman M."/>
            <person name="Ellouze W."/>
            <person name="Ilyukhin E."/>
        </authorList>
    </citation>
    <scope>NUCLEOTIDE SEQUENCE [LARGE SCALE GENOMIC DNA]</scope>
    <source>
        <strain evidence="9 10">M11/M66-122</strain>
    </source>
</reference>
<dbReference type="SUPFAM" id="SSF48264">
    <property type="entry name" value="Cytochrome P450"/>
    <property type="match status" value="1"/>
</dbReference>